<evidence type="ECO:0000256" key="4">
    <source>
        <dbReference type="ARBA" id="ARBA00022679"/>
    </source>
</evidence>
<accession>A0A2V4DZN2</accession>
<dbReference type="Pfam" id="PF03610">
    <property type="entry name" value="EIIA-man"/>
    <property type="match status" value="1"/>
</dbReference>
<dbReference type="GO" id="GO:0047324">
    <property type="term" value="F:phosphoenolpyruvate-glycerone phosphotransferase activity"/>
    <property type="evidence" value="ECO:0007669"/>
    <property type="project" value="UniProtKB-EC"/>
</dbReference>
<evidence type="ECO:0000256" key="1">
    <source>
        <dbReference type="ARBA" id="ARBA00001113"/>
    </source>
</evidence>
<dbReference type="NCBIfam" id="TIGR02364">
    <property type="entry name" value="dha_pts"/>
    <property type="match status" value="1"/>
</dbReference>
<dbReference type="Gene3D" id="3.40.50.510">
    <property type="entry name" value="Phosphotransferase system, mannose-type IIA component"/>
    <property type="match status" value="1"/>
</dbReference>
<evidence type="ECO:0000256" key="2">
    <source>
        <dbReference type="ARBA" id="ARBA00002788"/>
    </source>
</evidence>
<evidence type="ECO:0000313" key="7">
    <source>
        <dbReference type="EMBL" id="PXZ06382.1"/>
    </source>
</evidence>
<organism evidence="7 8">
    <name type="scientific">Gilliamella apicola</name>
    <dbReference type="NCBI Taxonomy" id="1196095"/>
    <lineage>
        <taxon>Bacteria</taxon>
        <taxon>Pseudomonadati</taxon>
        <taxon>Pseudomonadota</taxon>
        <taxon>Gammaproteobacteria</taxon>
        <taxon>Orbales</taxon>
        <taxon>Orbaceae</taxon>
        <taxon>Gilliamella</taxon>
    </lineage>
</organism>
<evidence type="ECO:0000313" key="8">
    <source>
        <dbReference type="Proteomes" id="UP000247932"/>
    </source>
</evidence>
<sequence length="127" mass="13697">MVSIILVSHSRKITDGLKEMIEEMVDSTGDVRIFSAGGTEDGRLGTDSVAIYNIIKQSSQHSNILIFADIGSAILSTETAIDLIEDEELKSKVILVDAPLVEGAFYASIQAMVDKDVEGILAELQNI</sequence>
<keyword evidence="7" id="KW-0418">Kinase</keyword>
<comment type="catalytic activity">
    <reaction evidence="1">
        <text>dihydroxyacetone + phosphoenolpyruvate = dihydroxyacetone phosphate + pyruvate</text>
        <dbReference type="Rhea" id="RHEA:18381"/>
        <dbReference type="ChEBI" id="CHEBI:15361"/>
        <dbReference type="ChEBI" id="CHEBI:16016"/>
        <dbReference type="ChEBI" id="CHEBI:57642"/>
        <dbReference type="ChEBI" id="CHEBI:58702"/>
        <dbReference type="EC" id="2.7.1.121"/>
    </reaction>
</comment>
<dbReference type="EMBL" id="QGLR01000012">
    <property type="protein sequence ID" value="PXZ06382.1"/>
    <property type="molecule type" value="Genomic_DNA"/>
</dbReference>
<evidence type="ECO:0000259" key="6">
    <source>
        <dbReference type="PROSITE" id="PS51096"/>
    </source>
</evidence>
<evidence type="ECO:0000256" key="3">
    <source>
        <dbReference type="ARBA" id="ARBA00012095"/>
    </source>
</evidence>
<protein>
    <recommendedName>
        <fullName evidence="3">phosphoenolpyruvate--glycerone phosphotransferase</fullName>
        <ecNumber evidence="3">2.7.1.121</ecNumber>
    </recommendedName>
</protein>
<dbReference type="PANTHER" id="PTHR38594:SF1">
    <property type="entry name" value="PEP-DEPENDENT DIHYDROXYACETONE KINASE, PHOSPHORYL DONOR SUBUNIT DHAM"/>
    <property type="match status" value="1"/>
</dbReference>
<dbReference type="AlphaFoldDB" id="A0A2V4DZN2"/>
<comment type="function">
    <text evidence="2">Component of the dihydroxyacetone kinase complex, which is responsible for the phosphoenolpyruvate (PEP)-dependent phosphorylation of dihydroxyacetone. DhaM serves as the phosphoryl donor. Is phosphorylated by phosphoenolpyruvate in an EI- and HPr-dependent reaction, and a phosphorelay system on histidine residues finally leads to phosphoryl transfer to DhaL and dihydroxyacetone.</text>
</comment>
<dbReference type="InterPro" id="IPR039643">
    <property type="entry name" value="DhaM"/>
</dbReference>
<dbReference type="GO" id="GO:0016020">
    <property type="term" value="C:membrane"/>
    <property type="evidence" value="ECO:0007669"/>
    <property type="project" value="InterPro"/>
</dbReference>
<dbReference type="InterPro" id="IPR012844">
    <property type="entry name" value="DhaM_N"/>
</dbReference>
<comment type="subunit">
    <text evidence="5">Homodimer. The dihydroxyacetone kinase complex is composed of a homodimer of DhaM, a homodimer of DhaK and the subunit DhaL.</text>
</comment>
<dbReference type="SUPFAM" id="SSF53062">
    <property type="entry name" value="PTS system fructose IIA component-like"/>
    <property type="match status" value="1"/>
</dbReference>
<gene>
    <name evidence="7" type="ORF">DKK70_10470</name>
</gene>
<dbReference type="RefSeq" id="WP_110433943.1">
    <property type="nucleotide sequence ID" value="NZ_QGLR01000012.1"/>
</dbReference>
<name>A0A2V4DZN2_9GAMM</name>
<dbReference type="InterPro" id="IPR004701">
    <property type="entry name" value="PTS_EIIA_man-typ"/>
</dbReference>
<dbReference type="GO" id="GO:0009401">
    <property type="term" value="P:phosphoenolpyruvate-dependent sugar phosphotransferase system"/>
    <property type="evidence" value="ECO:0007669"/>
    <property type="project" value="InterPro"/>
</dbReference>
<evidence type="ECO:0000256" key="5">
    <source>
        <dbReference type="ARBA" id="ARBA00046577"/>
    </source>
</evidence>
<dbReference type="GO" id="GO:0019563">
    <property type="term" value="P:glycerol catabolic process"/>
    <property type="evidence" value="ECO:0007669"/>
    <property type="project" value="InterPro"/>
</dbReference>
<dbReference type="PANTHER" id="PTHR38594">
    <property type="entry name" value="PEP-DEPENDENT DIHYDROXYACETONE KINASE, PHOSPHORYL DONOR SUBUNIT DHAM"/>
    <property type="match status" value="1"/>
</dbReference>
<dbReference type="Proteomes" id="UP000247932">
    <property type="component" value="Unassembled WGS sequence"/>
</dbReference>
<dbReference type="PROSITE" id="PS51096">
    <property type="entry name" value="PTS_EIIA_TYPE_4"/>
    <property type="match status" value="1"/>
</dbReference>
<feature type="domain" description="PTS EIIA type-4" evidence="6">
    <location>
        <begin position="1"/>
        <end position="127"/>
    </location>
</feature>
<dbReference type="OrthoDB" id="9765468at2"/>
<keyword evidence="4" id="KW-0808">Transferase</keyword>
<keyword evidence="8" id="KW-1185">Reference proteome</keyword>
<reference evidence="7 8" key="1">
    <citation type="submission" date="2018-05" db="EMBL/GenBank/DDBJ databases">
        <title>Reference genomes for bee gut microbiota database.</title>
        <authorList>
            <person name="Ellegaard K.M."/>
        </authorList>
    </citation>
    <scope>NUCLEOTIDE SEQUENCE [LARGE SCALE GENOMIC DNA]</scope>
    <source>
        <strain evidence="7 8">ESL0182</strain>
    </source>
</reference>
<dbReference type="EC" id="2.7.1.121" evidence="3"/>
<proteinExistence type="predicted"/>
<comment type="caution">
    <text evidence="7">The sequence shown here is derived from an EMBL/GenBank/DDBJ whole genome shotgun (WGS) entry which is preliminary data.</text>
</comment>
<dbReference type="InterPro" id="IPR036662">
    <property type="entry name" value="PTS_EIIA_man-typ_sf"/>
</dbReference>